<dbReference type="RefSeq" id="WP_026390759.1">
    <property type="nucleotide sequence ID" value="NZ_LR215048.1"/>
</dbReference>
<feature type="transmembrane region" description="Helical" evidence="1">
    <location>
        <begin position="135"/>
        <end position="156"/>
    </location>
</feature>
<feature type="transmembrane region" description="Helical" evidence="1">
    <location>
        <begin position="12"/>
        <end position="29"/>
    </location>
</feature>
<protein>
    <submittedName>
        <fullName evidence="2">Uncharacterized protein</fullName>
    </submittedName>
</protein>
<sequence length="194" mass="22555">MNKFIKNIGIELYVVLAVTTIYLLEPVILISPTIIILISLIILFSYLLTYLYTVLFKEENDNTKQLYYHNQQITNKIVSYTIAVIFVLITIYVTFLMKQSKNREFIPLLWILSFIFSVVTVVINRRKENIIDIKFSNILYIGFFIVFIVFLVLFTSVIKSEIARIIISLLITITYITLYSIKCLKNGGINNESV</sequence>
<keyword evidence="3" id="KW-1185">Reference proteome</keyword>
<reference evidence="2 3" key="1">
    <citation type="submission" date="2019-01" db="EMBL/GenBank/DDBJ databases">
        <authorList>
            <consortium name="Pathogen Informatics"/>
        </authorList>
    </citation>
    <scope>NUCLEOTIDE SEQUENCE [LARGE SCALE GENOMIC DNA]</scope>
    <source>
        <strain evidence="2 3">NCTC10138</strain>
    </source>
</reference>
<feature type="transmembrane region" description="Helical" evidence="1">
    <location>
        <begin position="77"/>
        <end position="99"/>
    </location>
</feature>
<keyword evidence="1" id="KW-1133">Transmembrane helix</keyword>
<dbReference type="Proteomes" id="UP000289841">
    <property type="component" value="Chromosome"/>
</dbReference>
<gene>
    <name evidence="2" type="ORF">NCTC10138_00192</name>
</gene>
<feature type="transmembrane region" description="Helical" evidence="1">
    <location>
        <begin position="162"/>
        <end position="181"/>
    </location>
</feature>
<feature type="transmembrane region" description="Helical" evidence="1">
    <location>
        <begin position="35"/>
        <end position="56"/>
    </location>
</feature>
<dbReference type="AlphaFoldDB" id="A0A449BBN1"/>
<feature type="transmembrane region" description="Helical" evidence="1">
    <location>
        <begin position="105"/>
        <end position="123"/>
    </location>
</feature>
<dbReference type="EMBL" id="LR215048">
    <property type="protein sequence ID" value="VEU79839.1"/>
    <property type="molecule type" value="Genomic_DNA"/>
</dbReference>
<name>A0A449BBN1_HAPAX</name>
<proteinExistence type="predicted"/>
<evidence type="ECO:0000313" key="2">
    <source>
        <dbReference type="EMBL" id="VEU79839.1"/>
    </source>
</evidence>
<evidence type="ECO:0000256" key="1">
    <source>
        <dbReference type="SAM" id="Phobius"/>
    </source>
</evidence>
<keyword evidence="1" id="KW-0472">Membrane</keyword>
<evidence type="ECO:0000313" key="3">
    <source>
        <dbReference type="Proteomes" id="UP000289841"/>
    </source>
</evidence>
<keyword evidence="1" id="KW-0812">Transmembrane</keyword>
<accession>A0A449BBN1</accession>
<dbReference type="KEGG" id="aaxa:NCTC10138_00192"/>
<dbReference type="STRING" id="1278311.GCA_000428705_01295"/>
<organism evidence="2 3">
    <name type="scientific">Haploplasma axanthum</name>
    <name type="common">Acholeplasma axanthum</name>
    <dbReference type="NCBI Taxonomy" id="29552"/>
    <lineage>
        <taxon>Bacteria</taxon>
        <taxon>Bacillati</taxon>
        <taxon>Mycoplasmatota</taxon>
        <taxon>Mollicutes</taxon>
        <taxon>Acholeplasmatales</taxon>
        <taxon>Acholeplasmataceae</taxon>
        <taxon>Haploplasma</taxon>
    </lineage>
</organism>